<evidence type="ECO:0000256" key="5">
    <source>
        <dbReference type="ARBA" id="ARBA00005458"/>
    </source>
</evidence>
<evidence type="ECO:0000256" key="3">
    <source>
        <dbReference type="ARBA" id="ARBA00005119"/>
    </source>
</evidence>
<protein>
    <recommendedName>
        <fullName evidence="7">Phosphatidate cytidylyltransferase, mitochondrial</fullName>
        <ecNumber evidence="6">2.7.7.41</ecNumber>
    </recommendedName>
    <alternativeName>
        <fullName evidence="18">CDP-diacylglycerol synthase</fullName>
    </alternativeName>
</protein>
<keyword evidence="12" id="KW-0460">Magnesium</keyword>
<evidence type="ECO:0000256" key="1">
    <source>
        <dbReference type="ARBA" id="ARBA00001946"/>
    </source>
</evidence>
<keyword evidence="17" id="KW-1208">Phospholipid metabolism</keyword>
<dbReference type="GO" id="GO:0004605">
    <property type="term" value="F:phosphatidate cytidylyltransferase activity"/>
    <property type="evidence" value="ECO:0007669"/>
    <property type="project" value="UniProtKB-EC"/>
</dbReference>
<comment type="caution">
    <text evidence="19">The sequence shown here is derived from an EMBL/GenBank/DDBJ whole genome shotgun (WGS) entry which is preliminary data.</text>
</comment>
<comment type="cofactor">
    <cofactor evidence="1">
        <name>Mg(2+)</name>
        <dbReference type="ChEBI" id="CHEBI:18420"/>
    </cofactor>
</comment>
<dbReference type="GO" id="GO:0016024">
    <property type="term" value="P:CDP-diacylglycerol biosynthetic process"/>
    <property type="evidence" value="ECO:0007669"/>
    <property type="project" value="TreeGrafter"/>
</dbReference>
<evidence type="ECO:0000256" key="11">
    <source>
        <dbReference type="ARBA" id="ARBA00022792"/>
    </source>
</evidence>
<sequence length="322" mass="36160">MLKEAVEGQLASQKALRKVVDHFPQNSLVSAFGYGSGVFSQSLNDKHEGMLDIILVVDDANQFHEENMDRNPSHYPSWLKLSGAGMANRIQRNYPLKDARVFFQVVDSPVPMKYGVVHKDDLISDLILWDTLYLAGRLHKPTLPILPNTPDEILEAQSRNLQAAVAAALLLFPEEQEEKPIDWSSLFRQIARLSYSGDFRTTIGAEHPEKISKLVDAPGQLRRFQTLYEPVLQPMEEMGLLSNSTSNLEWNSSDQSARKALVKKLPPNVQSYKNADDLAKMLAAIVAPAARHQSFKGVFTLGFRKSITYATAKLQKGLFRKR</sequence>
<organism evidence="19 20">
    <name type="scientific">Cylindrotheca closterium</name>
    <dbReference type="NCBI Taxonomy" id="2856"/>
    <lineage>
        <taxon>Eukaryota</taxon>
        <taxon>Sar</taxon>
        <taxon>Stramenopiles</taxon>
        <taxon>Ochrophyta</taxon>
        <taxon>Bacillariophyta</taxon>
        <taxon>Bacillariophyceae</taxon>
        <taxon>Bacillariophycidae</taxon>
        <taxon>Bacillariales</taxon>
        <taxon>Bacillariaceae</taxon>
        <taxon>Cylindrotheca</taxon>
    </lineage>
</organism>
<keyword evidence="16" id="KW-0594">Phospholipid biosynthesis</keyword>
<evidence type="ECO:0000256" key="6">
    <source>
        <dbReference type="ARBA" id="ARBA00012487"/>
    </source>
</evidence>
<evidence type="ECO:0000256" key="8">
    <source>
        <dbReference type="ARBA" id="ARBA00022516"/>
    </source>
</evidence>
<evidence type="ECO:0000256" key="10">
    <source>
        <dbReference type="ARBA" id="ARBA00022695"/>
    </source>
</evidence>
<comment type="similarity">
    <text evidence="5">Belongs to the TAM41 family.</text>
</comment>
<comment type="subcellular location">
    <subcellularLocation>
        <location evidence="2">Mitochondrion inner membrane</location>
        <topology evidence="2">Peripheral membrane protein</topology>
        <orientation evidence="2">Matrix side</orientation>
    </subcellularLocation>
</comment>
<dbReference type="Proteomes" id="UP001295423">
    <property type="component" value="Unassembled WGS sequence"/>
</dbReference>
<dbReference type="EC" id="2.7.7.41" evidence="6"/>
<keyword evidence="9" id="KW-0808">Transferase</keyword>
<evidence type="ECO:0000256" key="2">
    <source>
        <dbReference type="ARBA" id="ARBA00004443"/>
    </source>
</evidence>
<evidence type="ECO:0000313" key="19">
    <source>
        <dbReference type="EMBL" id="CAJ1944613.1"/>
    </source>
</evidence>
<evidence type="ECO:0000256" key="4">
    <source>
        <dbReference type="ARBA" id="ARBA00005189"/>
    </source>
</evidence>
<dbReference type="InterPro" id="IPR015222">
    <property type="entry name" value="Tam41"/>
</dbReference>
<keyword evidence="20" id="KW-1185">Reference proteome</keyword>
<comment type="pathway">
    <text evidence="4">Lipid metabolism.</text>
</comment>
<evidence type="ECO:0000256" key="17">
    <source>
        <dbReference type="ARBA" id="ARBA00023264"/>
    </source>
</evidence>
<evidence type="ECO:0000256" key="16">
    <source>
        <dbReference type="ARBA" id="ARBA00023209"/>
    </source>
</evidence>
<dbReference type="Pfam" id="PF09139">
    <property type="entry name" value="Tam41_Mmp37"/>
    <property type="match status" value="1"/>
</dbReference>
<dbReference type="PANTHER" id="PTHR13619:SF0">
    <property type="entry name" value="PHOSPHATIDATE CYTIDYLYLTRANSFERASE, MITOCHONDRIAL"/>
    <property type="match status" value="1"/>
</dbReference>
<dbReference type="GO" id="GO:0005743">
    <property type="term" value="C:mitochondrial inner membrane"/>
    <property type="evidence" value="ECO:0007669"/>
    <property type="project" value="UniProtKB-SubCell"/>
</dbReference>
<proteinExistence type="inferred from homology"/>
<evidence type="ECO:0000256" key="13">
    <source>
        <dbReference type="ARBA" id="ARBA00023098"/>
    </source>
</evidence>
<evidence type="ECO:0000256" key="15">
    <source>
        <dbReference type="ARBA" id="ARBA00023136"/>
    </source>
</evidence>
<keyword evidence="8" id="KW-0444">Lipid biosynthesis</keyword>
<evidence type="ECO:0000256" key="14">
    <source>
        <dbReference type="ARBA" id="ARBA00023128"/>
    </source>
</evidence>
<evidence type="ECO:0000256" key="9">
    <source>
        <dbReference type="ARBA" id="ARBA00022679"/>
    </source>
</evidence>
<dbReference type="GO" id="GO:0032049">
    <property type="term" value="P:cardiolipin biosynthetic process"/>
    <property type="evidence" value="ECO:0007669"/>
    <property type="project" value="InterPro"/>
</dbReference>
<name>A0AAD2FJ75_9STRA</name>
<keyword evidence="13" id="KW-0443">Lipid metabolism</keyword>
<evidence type="ECO:0000313" key="20">
    <source>
        <dbReference type="Proteomes" id="UP001295423"/>
    </source>
</evidence>
<keyword evidence="15" id="KW-0472">Membrane</keyword>
<evidence type="ECO:0000256" key="18">
    <source>
        <dbReference type="ARBA" id="ARBA00029893"/>
    </source>
</evidence>
<dbReference type="EMBL" id="CAKOGP040001224">
    <property type="protein sequence ID" value="CAJ1944613.1"/>
    <property type="molecule type" value="Genomic_DNA"/>
</dbReference>
<accession>A0AAD2FJ75</accession>
<keyword evidence="14" id="KW-0496">Mitochondrion</keyword>
<dbReference type="PANTHER" id="PTHR13619">
    <property type="entry name" value="PHOSPHATIDATE CYTIDYLYLTRANSFERASE, MITOCHONDRIAL"/>
    <property type="match status" value="1"/>
</dbReference>
<evidence type="ECO:0000256" key="7">
    <source>
        <dbReference type="ARBA" id="ARBA00018337"/>
    </source>
</evidence>
<comment type="pathway">
    <text evidence="3">Phospholipid metabolism; CDP-diacylglycerol biosynthesis; CDP-diacylglycerol from sn-glycerol 3-phosphate: step 3/3.</text>
</comment>
<keyword evidence="11" id="KW-0999">Mitochondrion inner membrane</keyword>
<keyword evidence="10" id="KW-0548">Nucleotidyltransferase</keyword>
<dbReference type="AlphaFoldDB" id="A0AAD2FJ75"/>
<gene>
    <name evidence="19" type="ORF">CYCCA115_LOCUS8975</name>
</gene>
<reference evidence="19" key="1">
    <citation type="submission" date="2023-08" db="EMBL/GenBank/DDBJ databases">
        <authorList>
            <person name="Audoor S."/>
            <person name="Bilcke G."/>
        </authorList>
    </citation>
    <scope>NUCLEOTIDE SEQUENCE</scope>
</reference>
<evidence type="ECO:0000256" key="12">
    <source>
        <dbReference type="ARBA" id="ARBA00022842"/>
    </source>
</evidence>